<keyword evidence="10" id="KW-0472">Membrane</keyword>
<keyword evidence="10" id="KW-1133">Transmembrane helix</keyword>
<name>A0A7L6WHK2_STRSL</name>
<feature type="binding site" evidence="6">
    <location>
        <position position="456"/>
    </location>
    <ligand>
        <name>Ca(2+)</name>
        <dbReference type="ChEBI" id="CHEBI:29108"/>
        <label>1</label>
    </ligand>
</feature>
<feature type="binding site" evidence="6">
    <location>
        <position position="523"/>
    </location>
    <ligand>
        <name>Ca(2+)</name>
        <dbReference type="ChEBI" id="CHEBI:29108"/>
        <label>1</label>
    </ligand>
</feature>
<feature type="compositionally biased region" description="Polar residues" evidence="9">
    <location>
        <begin position="117"/>
        <end position="129"/>
    </location>
</feature>
<keyword evidence="3 6" id="KW-0106">Calcium</keyword>
<feature type="binding site" evidence="6">
    <location>
        <position position="486"/>
    </location>
    <ligand>
        <name>Ca(2+)</name>
        <dbReference type="ChEBI" id="CHEBI:29108"/>
        <label>1</label>
    </ligand>
</feature>
<feature type="transmembrane region" description="Helical" evidence="10">
    <location>
        <begin position="29"/>
        <end position="47"/>
    </location>
</feature>
<feature type="binding site" evidence="5">
    <location>
        <begin position="461"/>
        <end position="462"/>
    </location>
    <ligand>
        <name>substrate</name>
    </ligand>
</feature>
<feature type="compositionally biased region" description="Basic and acidic residues" evidence="9">
    <location>
        <begin position="760"/>
        <end position="771"/>
    </location>
</feature>
<evidence type="ECO:0000259" key="11">
    <source>
        <dbReference type="Pfam" id="PF04650"/>
    </source>
</evidence>
<feature type="domain" description="YSIRK Gram-positive signal peptide" evidence="11">
    <location>
        <begin position="20"/>
        <end position="45"/>
    </location>
</feature>
<dbReference type="CDD" id="cd08997">
    <property type="entry name" value="GH68"/>
    <property type="match status" value="1"/>
</dbReference>
<dbReference type="GO" id="GO:0046872">
    <property type="term" value="F:metal ion binding"/>
    <property type="evidence" value="ECO:0007669"/>
    <property type="project" value="UniProtKB-KW"/>
</dbReference>
<comment type="cofactor">
    <cofactor evidence="6">
        <name>Ca(2+)</name>
        <dbReference type="ChEBI" id="CHEBI:29108"/>
    </cofactor>
</comment>
<proteinExistence type="inferred from homology"/>
<dbReference type="GO" id="GO:0050053">
    <property type="term" value="F:levansucrase activity"/>
    <property type="evidence" value="ECO:0007669"/>
    <property type="project" value="InterPro"/>
</dbReference>
<evidence type="ECO:0000256" key="9">
    <source>
        <dbReference type="SAM" id="MobiDB-lite"/>
    </source>
</evidence>
<feature type="active site" description="Nucleophile" evidence="4">
    <location>
        <position position="300"/>
    </location>
</feature>
<feature type="binding site" evidence="6">
    <location>
        <position position="525"/>
    </location>
    <ligand>
        <name>Ca(2+)</name>
        <dbReference type="ChEBI" id="CHEBI:29108"/>
        <label>1</label>
    </ligand>
</feature>
<evidence type="ECO:0000313" key="13">
    <source>
        <dbReference type="Proteomes" id="UP000516705"/>
    </source>
</evidence>
<keyword evidence="12" id="KW-0378">Hydrolase</keyword>
<comment type="similarity">
    <text evidence="1 8">Belongs to the glycosyl hydrolase 68 family.</text>
</comment>
<feature type="binding site" evidence="6">
    <location>
        <position position="345"/>
    </location>
    <ligand>
        <name>Ca(2+)</name>
        <dbReference type="ChEBI" id="CHEBI:29108"/>
        <label>1</label>
    </ligand>
</feature>
<feature type="active site" description="Proton donor/acceptor" evidence="4">
    <location>
        <position position="560"/>
    </location>
</feature>
<evidence type="ECO:0000256" key="6">
    <source>
        <dbReference type="PIRSR" id="PIRSR603469-3"/>
    </source>
</evidence>
<dbReference type="GO" id="GO:0016787">
    <property type="term" value="F:hydrolase activity"/>
    <property type="evidence" value="ECO:0007669"/>
    <property type="project" value="UniProtKB-KW"/>
</dbReference>
<evidence type="ECO:0000256" key="1">
    <source>
        <dbReference type="ARBA" id="ARBA00006775"/>
    </source>
</evidence>
<evidence type="ECO:0000256" key="7">
    <source>
        <dbReference type="PIRSR" id="PIRSR603469-4"/>
    </source>
</evidence>
<dbReference type="Proteomes" id="UP000516705">
    <property type="component" value="Chromosome"/>
</dbReference>
<keyword evidence="6" id="KW-0479">Metal-binding</keyword>
<dbReference type="GO" id="GO:0009758">
    <property type="term" value="P:carbohydrate utilization"/>
    <property type="evidence" value="ECO:0007669"/>
    <property type="project" value="InterPro"/>
</dbReference>
<evidence type="ECO:0000256" key="8">
    <source>
        <dbReference type="RuleBase" id="RU361220"/>
    </source>
</evidence>
<protein>
    <submittedName>
        <fullName evidence="12">Glycoside hydrolase family 68 protein</fullName>
    </submittedName>
</protein>
<evidence type="ECO:0000256" key="2">
    <source>
        <dbReference type="ARBA" id="ARBA00022729"/>
    </source>
</evidence>
<feature type="transmembrane region" description="Helical" evidence="10">
    <location>
        <begin position="953"/>
        <end position="975"/>
    </location>
</feature>
<dbReference type="NCBIfam" id="TIGR01168">
    <property type="entry name" value="YSIRK_signal"/>
    <property type="match status" value="1"/>
</dbReference>
<dbReference type="InterPro" id="IPR023296">
    <property type="entry name" value="Glyco_hydro_beta-prop_sf"/>
</dbReference>
<dbReference type="InterPro" id="IPR005877">
    <property type="entry name" value="YSIRK_signal_dom"/>
</dbReference>
<dbReference type="SUPFAM" id="SSF75005">
    <property type="entry name" value="Arabinanase/levansucrase/invertase"/>
    <property type="match status" value="1"/>
</dbReference>
<feature type="compositionally biased region" description="Low complexity" evidence="9">
    <location>
        <begin position="137"/>
        <end position="164"/>
    </location>
</feature>
<feature type="binding site" evidence="5">
    <location>
        <position position="299"/>
    </location>
    <ligand>
        <name>substrate</name>
    </ligand>
</feature>
<dbReference type="Pfam" id="PF02435">
    <property type="entry name" value="Glyco_hydro_68"/>
    <property type="match status" value="1"/>
</dbReference>
<dbReference type="RefSeq" id="WP_181670933.1">
    <property type="nucleotide sequence ID" value="NZ_CP054153.1"/>
</dbReference>
<feature type="binding site" evidence="6">
    <location>
        <position position="703"/>
    </location>
    <ligand>
        <name>Ca(2+)</name>
        <dbReference type="ChEBI" id="CHEBI:29108"/>
        <label>1</label>
    </ligand>
</feature>
<feature type="binding site" evidence="5">
    <location>
        <position position="369"/>
    </location>
    <ligand>
        <name>substrate</name>
    </ligand>
</feature>
<dbReference type="InterPro" id="IPR003469">
    <property type="entry name" value="Glyco_hydro_68"/>
</dbReference>
<feature type="region of interest" description="Disordered" evidence="9">
    <location>
        <begin position="102"/>
        <end position="186"/>
    </location>
</feature>
<evidence type="ECO:0000256" key="3">
    <source>
        <dbReference type="ARBA" id="ARBA00022837"/>
    </source>
</evidence>
<accession>A0A7L6WHK2</accession>
<feature type="binding site" evidence="5">
    <location>
        <begin position="558"/>
        <end position="560"/>
    </location>
    <ligand>
        <name>substrate</name>
    </ligand>
</feature>
<evidence type="ECO:0000313" key="12">
    <source>
        <dbReference type="EMBL" id="QMI50385.1"/>
    </source>
</evidence>
<dbReference type="EMBL" id="CP054153">
    <property type="protein sequence ID" value="QMI50385.1"/>
    <property type="molecule type" value="Genomic_DNA"/>
</dbReference>
<keyword evidence="10" id="KW-0812">Transmembrane</keyword>
<feature type="binding site" evidence="6">
    <location>
        <position position="698"/>
    </location>
    <ligand>
        <name>Ca(2+)</name>
        <dbReference type="ChEBI" id="CHEBI:29108"/>
        <label>1</label>
    </ligand>
</feature>
<feature type="region of interest" description="Disordered" evidence="9">
    <location>
        <begin position="757"/>
        <end position="949"/>
    </location>
</feature>
<feature type="site" description="Transition state stabilizer" evidence="7">
    <location>
        <position position="462"/>
    </location>
</feature>
<feature type="compositionally biased region" description="Low complexity" evidence="9">
    <location>
        <begin position="102"/>
        <end position="116"/>
    </location>
</feature>
<feature type="region of interest" description="Disordered" evidence="9">
    <location>
        <begin position="61"/>
        <end position="86"/>
    </location>
</feature>
<evidence type="ECO:0000256" key="10">
    <source>
        <dbReference type="SAM" id="Phobius"/>
    </source>
</evidence>
<sequence length="984" mass="105460">MDSTVNSQSNTVAPKQAECKKMRYSIRKVATVGATSALVGTLAFLGATQVKADQVTETAPTVATATATPETAPTVATATATPETSTASLTVASETATSVATSEAVESSVAHSEVATTPVTETQPSNTTPSVVEEKASSTVVTSSSDATTPSATVAAVSAPAHTSEAAVEAPTSTASSETADTHTEVALKPTENSAANANLSKLNGRIKSIVEDNMTSDQIVALTEEEIKALNKVDFSDDAIKGTGTSLTYRNLKDIVASFLKQDSKLAVPYFKADTIINMPAFNTVDAQTMEKEEIDVWDSWPVQDAESGVVSNWNGYQLVISMAGAPNKNSNHIYLLYSKYGDNDFTHWKNAGPIFGYNALEDDQQWSGSATVNSDGSIQLYYTKNDTSGGKLNWQQLASATLNLAVENDEVVIKSVENDHILFGGDNYHYQSYPKFMSTFNDDHNHDGNPDRTDNYCLRDPHIIEDNGSRYLIFESNTGDENYQGEKQIYNWSNYGGDDAFNLKSFLNIVNNKHLYNLASWANGSIGILKLDDNEKNPSVAELYTPLVTSHLVTDEVERPSVVKMGNKYYLFTASRINKSTDAEGTVAAREAVGDDVVMLGFVSDSLRGEYRPLNGSGVVLTASVPADWRTSTYSYYAVPVEGSSDTLLVTSYMTNRGGIAGAENKSTWAPSFLIKMNADDTTEVLPKMTNQGDWIWDKSSESLVHVGDQNSAKLPNEDFNVDYYAVSGYGLKPHTYPTVDGSTGVSEAHGVLTVTVKDGKDKKADKPETPVSPTEGNHSVDDKSNKPDTPSKPADNNQPSTNKEDKPATPTNPDSPVRNPFPYFTDRPSNDNNSSDDYHVEVPAKPSTEGSVGDRRPVAQATEIASPVPEAIVATGPTVSTTPVKEESVTETEAPKPAKSEEEVQSHGVAKADEVTKSDESSKDNNTKVAAKLATTPKTPSDSEGSKSNILSILATIFAAIASLALLGYGLVTGKIHLPKK</sequence>
<reference evidence="12 13" key="1">
    <citation type="journal article" date="2020" name="Microbiol. Resour. Announc.">
        <title>Complete Genome Sequence of Streptococcus salivarius DB-B5, a Novel Probiotic Candidate Isolated from the Supragingival Plaque of a Healthy Female Subject.</title>
        <authorList>
            <person name="Fields F.R."/>
            <person name="Li X."/>
            <person name="Navarre W.W."/>
            <person name="Naito M."/>
        </authorList>
    </citation>
    <scope>NUCLEOTIDE SEQUENCE [LARGE SCALE GENOMIC DNA]</scope>
    <source>
        <strain evidence="12 13">DB-B5</strain>
    </source>
</reference>
<organism evidence="12 13">
    <name type="scientific">Streptococcus salivarius</name>
    <dbReference type="NCBI Taxonomy" id="1304"/>
    <lineage>
        <taxon>Bacteria</taxon>
        <taxon>Bacillati</taxon>
        <taxon>Bacillota</taxon>
        <taxon>Bacilli</taxon>
        <taxon>Lactobacillales</taxon>
        <taxon>Streptococcaceae</taxon>
        <taxon>Streptococcus</taxon>
    </lineage>
</organism>
<feature type="compositionally biased region" description="Basic and acidic residues" evidence="9">
    <location>
        <begin position="887"/>
        <end position="929"/>
    </location>
</feature>
<feature type="compositionally biased region" description="Polar residues" evidence="9">
    <location>
        <begin position="939"/>
        <end position="949"/>
    </location>
</feature>
<dbReference type="AlphaFoldDB" id="A0A7L6WHK2"/>
<feature type="binding site" evidence="6">
    <location>
        <position position="696"/>
    </location>
    <ligand>
        <name>Ca(2+)</name>
        <dbReference type="ChEBI" id="CHEBI:29108"/>
        <label>1</label>
    </ligand>
</feature>
<feature type="binding site" evidence="6">
    <location>
        <position position="557"/>
    </location>
    <ligand>
        <name>Ca(2+)</name>
        <dbReference type="ChEBI" id="CHEBI:29108"/>
        <label>1</label>
    </ligand>
</feature>
<feature type="binding site" evidence="5">
    <location>
        <position position="578"/>
    </location>
    <ligand>
        <name>substrate</name>
    </ligand>
</feature>
<keyword evidence="2" id="KW-0732">Signal</keyword>
<dbReference type="Pfam" id="PF04650">
    <property type="entry name" value="YSIRK_signal"/>
    <property type="match status" value="1"/>
</dbReference>
<evidence type="ECO:0000256" key="5">
    <source>
        <dbReference type="PIRSR" id="PIRSR603469-2"/>
    </source>
</evidence>
<gene>
    <name evidence="12" type="ORF">HRE60_01570</name>
</gene>
<dbReference type="Gene3D" id="2.115.10.20">
    <property type="entry name" value="Glycosyl hydrolase domain, family 43"/>
    <property type="match status" value="1"/>
</dbReference>
<evidence type="ECO:0000256" key="4">
    <source>
        <dbReference type="PIRSR" id="PIRSR603469-1"/>
    </source>
</evidence>